<feature type="chain" id="PRO_5026843176" evidence="1">
    <location>
        <begin position="18"/>
        <end position="107"/>
    </location>
</feature>
<protein>
    <submittedName>
        <fullName evidence="2">Putative secreted protein</fullName>
    </submittedName>
</protein>
<feature type="signal peptide" evidence="1">
    <location>
        <begin position="1"/>
        <end position="17"/>
    </location>
</feature>
<sequence length="107" mass="12674">MLLSLQMLFLCAPLVAPIILLNETQHYPNRYSHYVFQHQCVPNTHFTSATTLFFVFLSLRNKQMLGRAFMHPTITVPRPGFNDTSHVIIHIEIYIYIYIKMLYTYYT</sequence>
<proteinExistence type="predicted"/>
<name>A0A6M2D907_RHIMP</name>
<dbReference type="EMBL" id="GHWJ01010036">
    <property type="protein sequence ID" value="NOV42773.1"/>
    <property type="molecule type" value="Transcribed_RNA"/>
</dbReference>
<keyword evidence="1" id="KW-0732">Signal</keyword>
<evidence type="ECO:0000313" key="2">
    <source>
        <dbReference type="EMBL" id="NOV42773.1"/>
    </source>
</evidence>
<accession>A0A6M2D907</accession>
<evidence type="ECO:0000256" key="1">
    <source>
        <dbReference type="SAM" id="SignalP"/>
    </source>
</evidence>
<dbReference type="AlphaFoldDB" id="A0A6M2D907"/>
<reference evidence="2" key="1">
    <citation type="submission" date="2019-09" db="EMBL/GenBank/DDBJ databases">
        <title>Organ-specific transcriptomic study of the physiology of the cattle tick, Rhipicephalus microplus.</title>
        <authorList>
            <person name="Tirloni L."/>
            <person name="Braz G."/>
            <person name="Gandara A.C.P."/>
            <person name="Sabadin G.A."/>
            <person name="da Silva R.M."/>
            <person name="Guizzo M.G."/>
            <person name="Machado J.A."/>
            <person name="Costa E.P."/>
            <person name="Gomes H.F."/>
            <person name="Moraes J."/>
            <person name="Mota M.B.S."/>
            <person name="Mesquita R.D."/>
            <person name="Alvarenga P.H."/>
            <person name="Alves F."/>
            <person name="Seixas A."/>
            <person name="da Fonseca R.N."/>
            <person name="Fogaca A."/>
            <person name="Logullo C."/>
            <person name="Tanaka A."/>
            <person name="Daffre S."/>
            <person name="Termignoni C."/>
            <person name="Vaz I.S.Jr."/>
            <person name="Oliveira P.L."/>
            <person name="Ribeiro J.M."/>
        </authorList>
    </citation>
    <scope>NUCLEOTIDE SEQUENCE</scope>
    <source>
        <strain evidence="2">Porto Alegre</strain>
    </source>
</reference>
<organism evidence="2">
    <name type="scientific">Rhipicephalus microplus</name>
    <name type="common">Cattle tick</name>
    <name type="synonym">Boophilus microplus</name>
    <dbReference type="NCBI Taxonomy" id="6941"/>
    <lineage>
        <taxon>Eukaryota</taxon>
        <taxon>Metazoa</taxon>
        <taxon>Ecdysozoa</taxon>
        <taxon>Arthropoda</taxon>
        <taxon>Chelicerata</taxon>
        <taxon>Arachnida</taxon>
        <taxon>Acari</taxon>
        <taxon>Parasitiformes</taxon>
        <taxon>Ixodida</taxon>
        <taxon>Ixodoidea</taxon>
        <taxon>Ixodidae</taxon>
        <taxon>Rhipicephalinae</taxon>
        <taxon>Rhipicephalus</taxon>
        <taxon>Boophilus</taxon>
    </lineage>
</organism>